<evidence type="ECO:0000313" key="12">
    <source>
        <dbReference type="EMBL" id="PQP11754.1"/>
    </source>
</evidence>
<dbReference type="Gene3D" id="2.40.110.10">
    <property type="entry name" value="Butyryl-CoA Dehydrogenase, subunit A, domain 2"/>
    <property type="match status" value="1"/>
</dbReference>
<dbReference type="FunFam" id="2.40.110.10:FF:000002">
    <property type="entry name" value="Acyl-CoA dehydrogenase fadE12"/>
    <property type="match status" value="1"/>
</dbReference>
<dbReference type="InterPro" id="IPR009100">
    <property type="entry name" value="AcylCoA_DH/oxidase_NM_dom_sf"/>
</dbReference>
<accession>A0A2S8IAE0</accession>
<proteinExistence type="inferred from homology"/>
<evidence type="ECO:0000256" key="7">
    <source>
        <dbReference type="ARBA" id="ARBA00052546"/>
    </source>
</evidence>
<keyword evidence="4 8" id="KW-0285">Flavoprotein</keyword>
<evidence type="ECO:0000259" key="9">
    <source>
        <dbReference type="Pfam" id="PF00441"/>
    </source>
</evidence>
<dbReference type="InterPro" id="IPR037069">
    <property type="entry name" value="AcylCoA_DH/ox_N_sf"/>
</dbReference>
<feature type="domain" description="Acyl-CoA dehydrogenase/oxidase N-terminal" evidence="11">
    <location>
        <begin position="9"/>
        <end position="129"/>
    </location>
</feature>
<evidence type="ECO:0000256" key="6">
    <source>
        <dbReference type="ARBA" id="ARBA00023002"/>
    </source>
</evidence>
<dbReference type="Gene3D" id="1.10.540.10">
    <property type="entry name" value="Acyl-CoA dehydrogenase/oxidase, N-terminal domain"/>
    <property type="match status" value="1"/>
</dbReference>
<dbReference type="GO" id="GO:0003995">
    <property type="term" value="F:acyl-CoA dehydrogenase activity"/>
    <property type="evidence" value="ECO:0007669"/>
    <property type="project" value="TreeGrafter"/>
</dbReference>
<feature type="domain" description="Acyl-CoA dehydrogenase/oxidase C-terminal" evidence="9">
    <location>
        <begin position="248"/>
        <end position="397"/>
    </location>
</feature>
<dbReference type="GO" id="GO:0005737">
    <property type="term" value="C:cytoplasm"/>
    <property type="evidence" value="ECO:0007669"/>
    <property type="project" value="TreeGrafter"/>
</dbReference>
<comment type="similarity">
    <text evidence="2 8">Belongs to the acyl-CoA dehydrogenase family.</text>
</comment>
<evidence type="ECO:0000256" key="5">
    <source>
        <dbReference type="ARBA" id="ARBA00022827"/>
    </source>
</evidence>
<evidence type="ECO:0000256" key="1">
    <source>
        <dbReference type="ARBA" id="ARBA00001974"/>
    </source>
</evidence>
<reference evidence="13" key="1">
    <citation type="submission" date="2018-02" db="EMBL/GenBank/DDBJ databases">
        <title>Draft genome sequencing of Rhodococcus opacus KU647198.</title>
        <authorList>
            <person name="Zheng B.-X."/>
        </authorList>
    </citation>
    <scope>NUCLEOTIDE SEQUENCE [LARGE SCALE GENOMIC DNA]</scope>
    <source>
        <strain evidence="13">04-OD7</strain>
    </source>
</reference>
<dbReference type="SUPFAM" id="SSF47203">
    <property type="entry name" value="Acyl-CoA dehydrogenase C-terminal domain-like"/>
    <property type="match status" value="1"/>
</dbReference>
<dbReference type="InterPro" id="IPR009075">
    <property type="entry name" value="AcylCo_DH/oxidase_C"/>
</dbReference>
<evidence type="ECO:0000256" key="4">
    <source>
        <dbReference type="ARBA" id="ARBA00022630"/>
    </source>
</evidence>
<comment type="catalytic activity">
    <reaction evidence="7">
        <text>a 2,3-saturated acyl-CoA + A = a 2,3-dehydroacyl-CoA + AH2</text>
        <dbReference type="Rhea" id="RHEA:48608"/>
        <dbReference type="ChEBI" id="CHEBI:13193"/>
        <dbReference type="ChEBI" id="CHEBI:17499"/>
        <dbReference type="ChEBI" id="CHEBI:60015"/>
        <dbReference type="ChEBI" id="CHEBI:65111"/>
    </reaction>
</comment>
<dbReference type="Pfam" id="PF00441">
    <property type="entry name" value="Acyl-CoA_dh_1"/>
    <property type="match status" value="1"/>
</dbReference>
<dbReference type="Gene3D" id="1.20.140.10">
    <property type="entry name" value="Butyryl-CoA Dehydrogenase, subunit A, domain 3"/>
    <property type="match status" value="1"/>
</dbReference>
<dbReference type="Pfam" id="PF02770">
    <property type="entry name" value="Acyl-CoA_dh_M"/>
    <property type="match status" value="1"/>
</dbReference>
<evidence type="ECO:0000259" key="11">
    <source>
        <dbReference type="Pfam" id="PF02771"/>
    </source>
</evidence>
<dbReference type="InterPro" id="IPR006091">
    <property type="entry name" value="Acyl-CoA_Oxase/DH_mid-dom"/>
</dbReference>
<dbReference type="GO" id="GO:0033539">
    <property type="term" value="P:fatty acid beta-oxidation using acyl-CoA dehydrogenase"/>
    <property type="evidence" value="ECO:0007669"/>
    <property type="project" value="TreeGrafter"/>
</dbReference>
<dbReference type="InterPro" id="IPR046373">
    <property type="entry name" value="Acyl-CoA_Oxase/DH_mid-dom_sf"/>
</dbReference>
<dbReference type="EMBL" id="PUIO01000114">
    <property type="protein sequence ID" value="PQP11754.1"/>
    <property type="molecule type" value="Genomic_DNA"/>
</dbReference>
<evidence type="ECO:0000259" key="10">
    <source>
        <dbReference type="Pfam" id="PF02770"/>
    </source>
</evidence>
<protein>
    <submittedName>
        <fullName evidence="12">Acyl-CoA dehydrogenase</fullName>
    </submittedName>
</protein>
<comment type="subunit">
    <text evidence="3">Homodimer.</text>
</comment>
<gene>
    <name evidence="12" type="ORF">C5613_43225</name>
</gene>
<keyword evidence="6 8" id="KW-0560">Oxidoreductase</keyword>
<feature type="domain" description="Acyl-CoA oxidase/dehydrogenase middle" evidence="10">
    <location>
        <begin position="134"/>
        <end position="236"/>
    </location>
</feature>
<dbReference type="GO" id="GO:0050660">
    <property type="term" value="F:flavin adenine dinucleotide binding"/>
    <property type="evidence" value="ECO:0007669"/>
    <property type="project" value="InterPro"/>
</dbReference>
<dbReference type="SUPFAM" id="SSF56645">
    <property type="entry name" value="Acyl-CoA dehydrogenase NM domain-like"/>
    <property type="match status" value="1"/>
</dbReference>
<evidence type="ECO:0000256" key="2">
    <source>
        <dbReference type="ARBA" id="ARBA00009347"/>
    </source>
</evidence>
<evidence type="ECO:0000256" key="3">
    <source>
        <dbReference type="ARBA" id="ARBA00011738"/>
    </source>
</evidence>
<dbReference type="Proteomes" id="UP000239290">
    <property type="component" value="Unassembled WGS sequence"/>
</dbReference>
<dbReference type="InterPro" id="IPR050741">
    <property type="entry name" value="Acyl-CoA_dehydrogenase"/>
</dbReference>
<dbReference type="AlphaFoldDB" id="A0A2S8IAE0"/>
<dbReference type="Pfam" id="PF02771">
    <property type="entry name" value="Acyl-CoA_dh_N"/>
    <property type="match status" value="1"/>
</dbReference>
<comment type="cofactor">
    <cofactor evidence="1 8">
        <name>FAD</name>
        <dbReference type="ChEBI" id="CHEBI:57692"/>
    </cofactor>
</comment>
<organism evidence="12 13">
    <name type="scientific">Rhodococcus opacus</name>
    <name type="common">Nocardia opaca</name>
    <dbReference type="NCBI Taxonomy" id="37919"/>
    <lineage>
        <taxon>Bacteria</taxon>
        <taxon>Bacillati</taxon>
        <taxon>Actinomycetota</taxon>
        <taxon>Actinomycetes</taxon>
        <taxon>Mycobacteriales</taxon>
        <taxon>Nocardiaceae</taxon>
        <taxon>Rhodococcus</taxon>
    </lineage>
</organism>
<keyword evidence="5 8" id="KW-0274">FAD</keyword>
<dbReference type="InterPro" id="IPR013786">
    <property type="entry name" value="AcylCoA_DH/ox_N"/>
</dbReference>
<dbReference type="InterPro" id="IPR036250">
    <property type="entry name" value="AcylCo_DH-like_C"/>
</dbReference>
<dbReference type="RefSeq" id="WP_105423946.1">
    <property type="nucleotide sequence ID" value="NZ_PUIO01000114.1"/>
</dbReference>
<name>A0A2S8IAE0_RHOOP</name>
<dbReference type="PANTHER" id="PTHR48083:SF13">
    <property type="entry name" value="ACYL-COA DEHYDROGENASE FAMILY MEMBER 11"/>
    <property type="match status" value="1"/>
</dbReference>
<sequence length="410" mass="45751">MEFTFDSTTQQMCDRVSAFMEEFVFPAEKHFHDDPAAGDLQWERPAIMADLKKEAKAQGLWNLFLPHDPRGAGLSNLQYAPIAELTGWSPEVAPEAFNCNPPDTGNMELLSLFGTDEQQQRWLEPLLDGTIRSAYCMTEPDVSSSDPSNLTTTITDEGDHWKIDGRKWWSTGAMSSDCQLLVVMGVSDPDADPRSRHSLVLVPRDTPGLTFVRGLSMFGFTHGAHGGHAEVRFDDVRVPKRHLLGERGRGQALAQARLGPGRIHHCMRMIGMAERAIELMCRRADERTAFGKRLADQGIVQHWIAESRVKIDQLRLFVLRTAWLIDTVGAREARTEISAIKVAAPDAVGWVLDKAIQVHGAGGMTQDHPLAMLWAQARTMRFIDGADEVHRMVLATRELRKHATQSDQPS</sequence>
<comment type="caution">
    <text evidence="12">The sequence shown here is derived from an EMBL/GenBank/DDBJ whole genome shotgun (WGS) entry which is preliminary data.</text>
</comment>
<dbReference type="PANTHER" id="PTHR48083">
    <property type="entry name" value="MEDIUM-CHAIN SPECIFIC ACYL-COA DEHYDROGENASE, MITOCHONDRIAL-RELATED"/>
    <property type="match status" value="1"/>
</dbReference>
<evidence type="ECO:0000313" key="13">
    <source>
        <dbReference type="Proteomes" id="UP000239290"/>
    </source>
</evidence>
<evidence type="ECO:0000256" key="8">
    <source>
        <dbReference type="RuleBase" id="RU362125"/>
    </source>
</evidence>